<sequence length="547" mass="62168">MKKLSHDECALYHPIQQTCISAIACDPNSGFGRIEGNRREIFGWELFRLENIPSENISLRLQLIGSRLEKIFSQPLTEEIIVSSVLSRYAAGTPEVLDATLPFLATETIESLATRIFNEEALYLSLKDQLPEDIWCQEGIPALRGWLSARQENPSLAPATQYVCPENYTALAYSGQQGDLGSFMHACVHSLRRAVKPSRKTAILACVRNEGIYLLEWIAYHRSIGVEWFFLYSNDNDDSSDRLLAALSEQGIITWIRNDLSRGTPAQQKAYGHALGIMPDILNFAWVTVIDADEFIALDPTLYKSLPDYLKWTETRAVDSISFNWKFMASEPLTDETAYRLPLTERNRSFVRDDVIGAGIHLVKSMFRPAHALQSAAHHPTSSPRYALTMCLSDASSHLWVSPPGGLPAGPGFADRTVFAGIGIYHYFYKSPEEWMWKSSRNRGDNPSQSGIDLRNFVDSWIGNFMSQVEGNWRTDQEEKWLSGRHNDMHRELSYLLSLPNINDAQNAVYETYEHRCQLIRKQIQSENIRDRLSDRTIKFIDFLGIE</sequence>
<dbReference type="PROSITE" id="PS51257">
    <property type="entry name" value="PROKAR_LIPOPROTEIN"/>
    <property type="match status" value="1"/>
</dbReference>
<accession>A0ABQ0IVQ7</accession>
<keyword evidence="2" id="KW-0812">Transmembrane</keyword>
<organism evidence="4 5">
    <name type="scientific">Gluconobacter thailandicus NBRC 3257</name>
    <dbReference type="NCBI Taxonomy" id="1381097"/>
    <lineage>
        <taxon>Bacteria</taxon>
        <taxon>Pseudomonadati</taxon>
        <taxon>Pseudomonadota</taxon>
        <taxon>Alphaproteobacteria</taxon>
        <taxon>Acetobacterales</taxon>
        <taxon>Acetobacteraceae</taxon>
        <taxon>Gluconobacter</taxon>
    </lineage>
</organism>
<dbReference type="PANTHER" id="PTHR21461:SF69">
    <property type="entry name" value="GLYCOSYLTRANSFERASE FAMILY 92 PROTEIN"/>
    <property type="match status" value="1"/>
</dbReference>
<evidence type="ECO:0000313" key="5">
    <source>
        <dbReference type="Proteomes" id="UP000018209"/>
    </source>
</evidence>
<evidence type="ECO:0008006" key="6">
    <source>
        <dbReference type="Google" id="ProtNLM"/>
    </source>
</evidence>
<evidence type="ECO:0000256" key="2">
    <source>
        <dbReference type="ARBA" id="ARBA00022692"/>
    </source>
</evidence>
<evidence type="ECO:0000256" key="3">
    <source>
        <dbReference type="ARBA" id="ARBA00022989"/>
    </source>
</evidence>
<evidence type="ECO:0000256" key="1">
    <source>
        <dbReference type="ARBA" id="ARBA00004167"/>
    </source>
</evidence>
<dbReference type="Pfam" id="PF13704">
    <property type="entry name" value="Glyco_tranf_2_4"/>
    <property type="match status" value="1"/>
</dbReference>
<keyword evidence="5" id="KW-1185">Reference proteome</keyword>
<dbReference type="EMBL" id="BASM01000016">
    <property type="protein sequence ID" value="GAD26279.1"/>
    <property type="molecule type" value="Genomic_DNA"/>
</dbReference>
<keyword evidence="3" id="KW-0472">Membrane</keyword>
<comment type="caution">
    <text evidence="4">The sequence shown here is derived from an EMBL/GenBank/DDBJ whole genome shotgun (WGS) entry which is preliminary data.</text>
</comment>
<reference evidence="4 5" key="1">
    <citation type="submission" date="2013-08" db="EMBL/GenBank/DDBJ databases">
        <title>Gluconobacter thailandicus NBRC 3257 whole genome sequence.</title>
        <authorList>
            <person name="Matsutani M."/>
            <person name="Yakushi T."/>
            <person name="Matsushita K."/>
        </authorList>
    </citation>
    <scope>NUCLEOTIDE SEQUENCE [LARGE SCALE GENOMIC DNA]</scope>
    <source>
        <strain evidence="4 5">NBRC 3257</strain>
    </source>
</reference>
<evidence type="ECO:0000313" key="4">
    <source>
        <dbReference type="EMBL" id="GAD26279.1"/>
    </source>
</evidence>
<protein>
    <recommendedName>
        <fullName evidence="6">Glycosyltransferase family 2 protein</fullName>
    </recommendedName>
</protein>
<proteinExistence type="predicted"/>
<comment type="subcellular location">
    <subcellularLocation>
        <location evidence="1">Membrane</location>
        <topology evidence="1">Single-pass membrane protein</topology>
    </subcellularLocation>
</comment>
<dbReference type="Proteomes" id="UP000018209">
    <property type="component" value="Unassembled WGS sequence"/>
</dbReference>
<keyword evidence="3" id="KW-1133">Transmembrane helix</keyword>
<dbReference type="PANTHER" id="PTHR21461">
    <property type="entry name" value="GLYCOSYLTRANSFERASE FAMILY 92 PROTEIN"/>
    <property type="match status" value="1"/>
</dbReference>
<gene>
    <name evidence="4" type="ORF">NBRC3257_1278</name>
</gene>
<name>A0ABQ0IVQ7_GLUTH</name>